<dbReference type="Pfam" id="PF05658">
    <property type="entry name" value="YadA_head"/>
    <property type="match status" value="2"/>
</dbReference>
<dbReference type="GO" id="GO:0030020">
    <property type="term" value="F:extracellular matrix structural constituent conferring tensile strength"/>
    <property type="evidence" value="ECO:0007669"/>
    <property type="project" value="TreeGrafter"/>
</dbReference>
<dbReference type="RefSeq" id="WP_009381501.1">
    <property type="nucleotide sequence ID" value="NZ_ADGP01000033.1"/>
</dbReference>
<reference evidence="18" key="1">
    <citation type="submission" date="2009-12" db="EMBL/GenBank/DDBJ databases">
        <title>Sequence of Clostridiales genomosp. BVAB3 str. UPII9-5.</title>
        <authorList>
            <person name="Madupu R."/>
            <person name="Durkin A.S."/>
            <person name="Torralba M."/>
            <person name="Methe B."/>
            <person name="Sutton G.G."/>
            <person name="Strausberg R.L."/>
            <person name="Nelson K.E."/>
        </authorList>
    </citation>
    <scope>NUCLEOTIDE SEQUENCE [LARGE SCALE GENOMIC DNA]</scope>
    <source>
        <strain evidence="18">28L</strain>
    </source>
</reference>
<evidence type="ECO:0000256" key="3">
    <source>
        <dbReference type="ARBA" id="ARBA00005848"/>
    </source>
</evidence>
<evidence type="ECO:0000256" key="5">
    <source>
        <dbReference type="ARBA" id="ARBA00022452"/>
    </source>
</evidence>
<dbReference type="AlphaFoldDB" id="D3LX06"/>
<dbReference type="Gene3D" id="3.30.1300.30">
    <property type="entry name" value="GSPII I/J protein-like"/>
    <property type="match status" value="1"/>
</dbReference>
<dbReference type="eggNOG" id="COG3468">
    <property type="taxonomic scope" value="Bacteria"/>
</dbReference>
<evidence type="ECO:0000313" key="17">
    <source>
        <dbReference type="EMBL" id="EFD93393.1"/>
    </source>
</evidence>
<comment type="similarity">
    <text evidence="3">Belongs to the autotransporter-2 (AT-2) (TC 1.B.40) family.</text>
</comment>
<evidence type="ECO:0000313" key="18">
    <source>
        <dbReference type="Proteomes" id="UP000003242"/>
    </source>
</evidence>
<comment type="subcellular location">
    <subcellularLocation>
        <location evidence="2">Cell outer membrane</location>
    </subcellularLocation>
    <subcellularLocation>
        <location evidence="1">Cell surface</location>
    </subcellularLocation>
</comment>
<dbReference type="Pfam" id="PF01391">
    <property type="entry name" value="Collagen"/>
    <property type="match status" value="1"/>
</dbReference>
<keyword evidence="7" id="KW-0732">Signal</keyword>
<feature type="domain" description="Trimeric autotransporter adhesin YadA-like head" evidence="14">
    <location>
        <begin position="377"/>
        <end position="402"/>
    </location>
</feature>
<dbReference type="eggNOG" id="COG5295">
    <property type="taxonomic scope" value="Bacteria"/>
</dbReference>
<dbReference type="Gene3D" id="2.150.10.10">
    <property type="entry name" value="Serralysin-like metalloprotease, C-terminal"/>
    <property type="match status" value="3"/>
</dbReference>
<keyword evidence="9" id="KW-0472">Membrane</keyword>
<keyword evidence="6" id="KW-0812">Transmembrane</keyword>
<accession>D3LX06</accession>
<keyword evidence="10" id="KW-0998">Cell outer membrane</keyword>
<feature type="domain" description="Trimeric autotransporter adhesin YadA-like C-terminal membrane anchor" evidence="13">
    <location>
        <begin position="988"/>
        <end position="1041"/>
    </location>
</feature>
<evidence type="ECO:0000256" key="12">
    <source>
        <dbReference type="SAM" id="MobiDB-lite"/>
    </source>
</evidence>
<dbReference type="InterPro" id="IPR050149">
    <property type="entry name" value="Collagen_superfamily"/>
</dbReference>
<evidence type="ECO:0000259" key="16">
    <source>
        <dbReference type="Pfam" id="PF13018"/>
    </source>
</evidence>
<dbReference type="GO" id="GO:0009279">
    <property type="term" value="C:cell outer membrane"/>
    <property type="evidence" value="ECO:0007669"/>
    <property type="project" value="UniProtKB-SubCell"/>
</dbReference>
<dbReference type="InterPro" id="IPR008635">
    <property type="entry name" value="Coiled_stalk_dom"/>
</dbReference>
<feature type="domain" description="Trimeric autotransporter adhesin YadA-like stalk" evidence="15">
    <location>
        <begin position="671"/>
        <end position="702"/>
    </location>
</feature>
<dbReference type="InterPro" id="IPR024973">
    <property type="entry name" value="ESPR"/>
</dbReference>
<dbReference type="SUPFAM" id="SSF54523">
    <property type="entry name" value="Pili subunits"/>
    <property type="match status" value="1"/>
</dbReference>
<proteinExistence type="inferred from homology"/>
<dbReference type="PANTHER" id="PTHR24023">
    <property type="entry name" value="COLLAGEN ALPHA"/>
    <property type="match status" value="1"/>
</dbReference>
<organism evidence="17 18">
    <name type="scientific">Megasphaera lornae</name>
    <dbReference type="NCBI Taxonomy" id="1000568"/>
    <lineage>
        <taxon>Bacteria</taxon>
        <taxon>Bacillati</taxon>
        <taxon>Bacillota</taxon>
        <taxon>Negativicutes</taxon>
        <taxon>Veillonellales</taxon>
        <taxon>Veillonellaceae</taxon>
        <taxon>Megasphaera</taxon>
    </lineage>
</organism>
<feature type="domain" description="Trimeric autotransporter adhesin YadA-like stalk" evidence="15">
    <location>
        <begin position="219"/>
        <end position="254"/>
    </location>
</feature>
<dbReference type="GO" id="GO:0009986">
    <property type="term" value="C:cell surface"/>
    <property type="evidence" value="ECO:0007669"/>
    <property type="project" value="UniProtKB-SubCell"/>
</dbReference>
<dbReference type="InterPro" id="IPR011049">
    <property type="entry name" value="Serralysin-like_metalloprot_C"/>
</dbReference>
<dbReference type="GO" id="GO:0005615">
    <property type="term" value="C:extracellular space"/>
    <property type="evidence" value="ECO:0007669"/>
    <property type="project" value="TreeGrafter"/>
</dbReference>
<dbReference type="InterPro" id="IPR008160">
    <property type="entry name" value="Collagen"/>
</dbReference>
<keyword evidence="5" id="KW-1134">Transmembrane beta strand</keyword>
<feature type="domain" description="ESPR" evidence="16">
    <location>
        <begin position="1"/>
        <end position="46"/>
    </location>
</feature>
<evidence type="ECO:0000256" key="7">
    <source>
        <dbReference type="ARBA" id="ARBA00022729"/>
    </source>
</evidence>
<evidence type="ECO:0000256" key="8">
    <source>
        <dbReference type="ARBA" id="ARBA00022927"/>
    </source>
</evidence>
<evidence type="ECO:0000259" key="15">
    <source>
        <dbReference type="Pfam" id="PF05662"/>
    </source>
</evidence>
<dbReference type="Pfam" id="PF03895">
    <property type="entry name" value="YadA_anchor"/>
    <property type="match status" value="1"/>
</dbReference>
<evidence type="ECO:0000256" key="9">
    <source>
        <dbReference type="ARBA" id="ARBA00023136"/>
    </source>
</evidence>
<feature type="domain" description="Trimeric autotransporter adhesin YadA-like stalk" evidence="15">
    <location>
        <begin position="442"/>
        <end position="475"/>
    </location>
</feature>
<dbReference type="SUPFAM" id="SSF101967">
    <property type="entry name" value="Adhesin YadA, collagen-binding domain"/>
    <property type="match status" value="3"/>
</dbReference>
<dbReference type="PANTHER" id="PTHR24023:SF1112">
    <property type="entry name" value="COL_CUTICLE_N DOMAIN-CONTAINING PROTEIN-RELATED"/>
    <property type="match status" value="1"/>
</dbReference>
<dbReference type="Pfam" id="PF13018">
    <property type="entry name" value="ESPR"/>
    <property type="match status" value="1"/>
</dbReference>
<evidence type="ECO:0000256" key="1">
    <source>
        <dbReference type="ARBA" id="ARBA00004241"/>
    </source>
</evidence>
<keyword evidence="8" id="KW-0653">Protein transport</keyword>
<evidence type="ECO:0000256" key="6">
    <source>
        <dbReference type="ARBA" id="ARBA00022692"/>
    </source>
</evidence>
<evidence type="ECO:0000256" key="10">
    <source>
        <dbReference type="ARBA" id="ARBA00023237"/>
    </source>
</evidence>
<name>D3LX06_9FIRM</name>
<dbReference type="Pfam" id="PF05662">
    <property type="entry name" value="YadA_stalk"/>
    <property type="match status" value="4"/>
</dbReference>
<evidence type="ECO:0000259" key="14">
    <source>
        <dbReference type="Pfam" id="PF05658"/>
    </source>
</evidence>
<dbReference type="EMBL" id="ADGP01000033">
    <property type="protein sequence ID" value="EFD93393.1"/>
    <property type="molecule type" value="Genomic_DNA"/>
</dbReference>
<comment type="caution">
    <text evidence="17">The sequence shown here is derived from an EMBL/GenBank/DDBJ whole genome shotgun (WGS) entry which is preliminary data.</text>
</comment>
<dbReference type="InterPro" id="IPR005594">
    <property type="entry name" value="YadA_C"/>
</dbReference>
<feature type="region of interest" description="Disordered" evidence="12">
    <location>
        <begin position="762"/>
        <end position="816"/>
    </location>
</feature>
<dbReference type="STRING" id="699218.HMPREF0889_0816"/>
<dbReference type="GO" id="GO:0031012">
    <property type="term" value="C:extracellular matrix"/>
    <property type="evidence" value="ECO:0007669"/>
    <property type="project" value="TreeGrafter"/>
</dbReference>
<dbReference type="GO" id="GO:0015031">
    <property type="term" value="P:protein transport"/>
    <property type="evidence" value="ECO:0007669"/>
    <property type="project" value="UniProtKB-KW"/>
</dbReference>
<dbReference type="GO" id="GO:0030198">
    <property type="term" value="P:extracellular matrix organization"/>
    <property type="evidence" value="ECO:0007669"/>
    <property type="project" value="TreeGrafter"/>
</dbReference>
<dbReference type="Proteomes" id="UP000003242">
    <property type="component" value="Unassembled WGS sequence"/>
</dbReference>
<protein>
    <submittedName>
        <fullName evidence="17">Hep/Hag repeat protein</fullName>
    </submittedName>
</protein>
<dbReference type="OrthoDB" id="2216692at2"/>
<evidence type="ECO:0000256" key="2">
    <source>
        <dbReference type="ARBA" id="ARBA00004442"/>
    </source>
</evidence>
<feature type="domain" description="Trimeric autotransporter adhesin YadA-like head" evidence="14">
    <location>
        <begin position="561"/>
        <end position="585"/>
    </location>
</feature>
<evidence type="ECO:0000259" key="13">
    <source>
        <dbReference type="Pfam" id="PF03895"/>
    </source>
</evidence>
<feature type="coiled-coil region" evidence="11">
    <location>
        <begin position="1054"/>
        <end position="1081"/>
    </location>
</feature>
<dbReference type="InterPro" id="IPR045584">
    <property type="entry name" value="Pilin-like"/>
</dbReference>
<gene>
    <name evidence="17" type="ORF">HMPREF0889_0816</name>
</gene>
<evidence type="ECO:0000256" key="11">
    <source>
        <dbReference type="SAM" id="Coils"/>
    </source>
</evidence>
<feature type="domain" description="Trimeric autotransporter adhesin YadA-like stalk" evidence="15">
    <location>
        <begin position="932"/>
        <end position="962"/>
    </location>
</feature>
<keyword evidence="4" id="KW-0813">Transport</keyword>
<evidence type="ECO:0000256" key="4">
    <source>
        <dbReference type="ARBA" id="ARBA00022448"/>
    </source>
</evidence>
<dbReference type="InterPro" id="IPR008640">
    <property type="entry name" value="Adhesin_Head_dom"/>
</dbReference>
<keyword evidence="11" id="KW-0175">Coiled coil</keyword>
<sequence>MNKTYHVIYSKVKKTYIVVSELVRGAYGYKTTKKTILKASVGTVLALVSMGVYCQAAQPVVEHGRNAAISVENRKQAGEVREPVEVYDVQEGIRGDSPSIGNHAHTSPRLHPYGVAIGYDSKAIAHMGVSLGYDAENYEEGSVALGALSWGEASKSRTKDPFLVDAKGEDFDLQFKNFKQEDMPDKAQIDLYRAMNNSAVYVGHERRDSDDDFPVFRRRIVGVACGADDYDAANIKQLRVLNDKLNSYIQAHSDAVEPSGSTAGPILEHVLNAQGNYQTIALKDVKSLSFAQNDIENKVYPSLDNDGNVTFIMNQSYSDDMLRKVLDGIIGVRAVVHGEGIAIGTQSCVMNTGGIAVGRDSVSRNGGISIGFKAKSQGKRATSIGMGAHTESDYDVAIGYHSSDKKYKDAAPFLKEKDTTHYAVLAVGAGQESDDSKVALRRIIHVAPGANDDEAVTVGQLKALQRSISSTTGGTSWTWKGVRKEGKSQDVQGSAIKSIQLFYKNKDKNEPVTVQQDEQGNVQVLLEQKERTGQTADMNGFLYTLDTIRIGTHTDKDSLPSGKNSMAVGYKSFSESENGVALGAETQVHEVDSVALGSGSIAQPNDDTAKPAYLTGDDEKEFYENQYKAHPDLDWPNSNNKEKYRLLDTSGIYVGHIKTDEFDPFPEFHRRIHGVASGSEDYDAVNIKQLKVVNNRIDTLKNIENWQIKNVSVDSKNEAVDAKNVKTISFVYQQAQKTLPVAVSLDKDGNLTVAIEKNTSTILPQGDKGLPGEKGPQGDKGLPGEKGPQGDKGLPGEKGPQGDKGLPGEKGPQGDAGGIIQVAMIANDTTPASSIVGSAQELDLDNSLEQGVSLQAQKADNGKVRIHASLNDVVQVGGKHGTAIVLDGDKGALRFTRRKQERDSSTAAVTVAQISGTVGADGVSGLNMHQARLQQVADGAAPQDAATMGQLQRVQVHMADQVGATKTHADKGIAGAAALAALHAQSFDPQNKLDIAVGVGSYAGKQAVAMGMFYHPNDNATVSVGGTFGNDQSVVNAGVSFRIGSGKLLNDRSKTALLRIIQQQEKRIAQLESENKQRDAQWVRLVQEMEQLKTRMQ</sequence>